<protein>
    <submittedName>
        <fullName evidence="2">Arylsulfotransferase family protein</fullName>
    </submittedName>
</protein>
<reference evidence="2 3" key="1">
    <citation type="submission" date="2021-05" db="EMBL/GenBank/DDBJ databases">
        <title>Culturable bacteria isolated from Daya Bay.</title>
        <authorList>
            <person name="Zheng W."/>
            <person name="Yu S."/>
            <person name="Huang Y."/>
        </authorList>
    </citation>
    <scope>NUCLEOTIDE SEQUENCE [LARGE SCALE GENOMIC DNA]</scope>
    <source>
        <strain evidence="2 3">DP4N28-5</strain>
    </source>
</reference>
<dbReference type="PANTHER" id="PTHR35340">
    <property type="entry name" value="PQQ ENZYME REPEAT PROTEIN-RELATED"/>
    <property type="match status" value="1"/>
</dbReference>
<feature type="transmembrane region" description="Helical" evidence="1">
    <location>
        <begin position="23"/>
        <end position="44"/>
    </location>
</feature>
<comment type="caution">
    <text evidence="2">The sequence shown here is derived from an EMBL/GenBank/DDBJ whole genome shotgun (WGS) entry which is preliminary data.</text>
</comment>
<dbReference type="Pfam" id="PF14269">
    <property type="entry name" value="Arylsulfotran_2"/>
    <property type="match status" value="1"/>
</dbReference>
<gene>
    <name evidence="2" type="ORF">KJP28_04120</name>
</gene>
<keyword evidence="1" id="KW-0812">Transmembrane</keyword>
<keyword evidence="1" id="KW-1133">Transmembrane helix</keyword>
<dbReference type="Proteomes" id="UP000756530">
    <property type="component" value="Unassembled WGS sequence"/>
</dbReference>
<organism evidence="2 3">
    <name type="scientific">Maritimibacter dapengensis</name>
    <dbReference type="NCBI Taxonomy" id="2836868"/>
    <lineage>
        <taxon>Bacteria</taxon>
        <taxon>Pseudomonadati</taxon>
        <taxon>Pseudomonadota</taxon>
        <taxon>Alphaproteobacteria</taxon>
        <taxon>Rhodobacterales</taxon>
        <taxon>Roseobacteraceae</taxon>
        <taxon>Maritimibacter</taxon>
    </lineage>
</organism>
<dbReference type="InterPro" id="IPR053143">
    <property type="entry name" value="Arylsulfate_ST"/>
</dbReference>
<evidence type="ECO:0000313" key="3">
    <source>
        <dbReference type="Proteomes" id="UP000756530"/>
    </source>
</evidence>
<keyword evidence="3" id="KW-1185">Reference proteome</keyword>
<evidence type="ECO:0000313" key="2">
    <source>
        <dbReference type="EMBL" id="MBV7378100.1"/>
    </source>
</evidence>
<dbReference type="InterPro" id="IPR039535">
    <property type="entry name" value="ASST-like"/>
</dbReference>
<proteinExistence type="predicted"/>
<evidence type="ECO:0000256" key="1">
    <source>
        <dbReference type="SAM" id="Phobius"/>
    </source>
</evidence>
<dbReference type="EMBL" id="JAHUZE010000001">
    <property type="protein sequence ID" value="MBV7378100.1"/>
    <property type="molecule type" value="Genomic_DNA"/>
</dbReference>
<accession>A0ABS6SYQ1</accession>
<dbReference type="RefSeq" id="WP_218390952.1">
    <property type="nucleotide sequence ID" value="NZ_JAHUZE010000001.1"/>
</dbReference>
<keyword evidence="1" id="KW-0472">Membrane</keyword>
<sequence>MALEESGRTVGKKGVKAPSADKILLGVAIFMLGGLMSMFGAAPFPALHKGFVDTVQLVQELRQTRSALLAPSPYEGEGVVTHDPARAQRGLTLIQGIMPGGAQVKMIDMDGAEIHRWEIDYFDVYDAPTHVVPAGNLPKSKYHFHTQGFWPLPDGSLVANIGGVGTVRLDQCSNPVWATEKMAHHSITRTADGTFWVPGDISIYDTPDALLPAGVSRDEIAGMLVGTLKNYNNSLLLLNADGEVEREFSVLQSLMDAGLERELYASQQEILADPTHINDIEVVNAALADKIEGVAEGDLLVSIREMHMLAIFDQFDGHLKWHRQGTWVRQHDPDIMPDGTIEIFNNRARSVGDWVTNSQILSYDPATDETVVLHPQGEEDKFYSSIMGTHQRLENGNVLITETMAGRMFEATPDGAVVWDYRLPYDDEVASAFEAGARVPTDYFDITNWTCKETKS</sequence>
<name>A0ABS6SYQ1_9RHOB</name>
<dbReference type="PANTHER" id="PTHR35340:SF5">
    <property type="entry name" value="ASST-DOMAIN-CONTAINING PROTEIN"/>
    <property type="match status" value="1"/>
</dbReference>